<evidence type="ECO:0000313" key="2">
    <source>
        <dbReference type="EMBL" id="QTC93049.1"/>
    </source>
</evidence>
<organism evidence="2 3">
    <name type="scientific">Brevundimonas goettingensis</name>
    <dbReference type="NCBI Taxonomy" id="2774190"/>
    <lineage>
        <taxon>Bacteria</taxon>
        <taxon>Pseudomonadati</taxon>
        <taxon>Pseudomonadota</taxon>
        <taxon>Alphaproteobacteria</taxon>
        <taxon>Caulobacterales</taxon>
        <taxon>Caulobacteraceae</taxon>
        <taxon>Brevundimonas</taxon>
    </lineage>
</organism>
<dbReference type="KEGG" id="bgoe:IFJ75_09495"/>
<dbReference type="RefSeq" id="WP_207932326.1">
    <property type="nucleotide sequence ID" value="NZ_CP062222.1"/>
</dbReference>
<gene>
    <name evidence="2" type="ORF">IFJ75_09495</name>
</gene>
<proteinExistence type="predicted"/>
<evidence type="ECO:0000256" key="1">
    <source>
        <dbReference type="SAM" id="SignalP"/>
    </source>
</evidence>
<feature type="signal peptide" evidence="1">
    <location>
        <begin position="1"/>
        <end position="23"/>
    </location>
</feature>
<dbReference type="AlphaFoldDB" id="A0A975C5Y4"/>
<dbReference type="EMBL" id="CP062222">
    <property type="protein sequence ID" value="QTC93049.1"/>
    <property type="molecule type" value="Genomic_DNA"/>
</dbReference>
<sequence>MMKAMAALLATAPAGLLASSALAQASLDTDVPGPPFQGLRWAVAAPAGTGWTLACRFRPVTYRASPYDLHHWANGIRLTGRGPDQGRLPGPDGRRALTLTDGPGPIGLGLAREGARTVSAGTNDPARPARATVF</sequence>
<dbReference type="Proteomes" id="UP000663918">
    <property type="component" value="Chromosome"/>
</dbReference>
<name>A0A975C5Y4_9CAUL</name>
<reference evidence="2" key="1">
    <citation type="submission" date="2020-09" db="EMBL/GenBank/DDBJ databases">
        <title>Brevundimonas sp. LVF2 isolated from a puddle in Goettingen, Germany.</title>
        <authorList>
            <person name="Friedrich I."/>
            <person name="Klassen A."/>
            <person name="Hannes N."/>
            <person name="Schneider D."/>
            <person name="Hertel R."/>
            <person name="Daniel R."/>
        </authorList>
    </citation>
    <scope>NUCLEOTIDE SEQUENCE</scope>
    <source>
        <strain evidence="2">LVF2</strain>
    </source>
</reference>
<keyword evidence="3" id="KW-1185">Reference proteome</keyword>
<keyword evidence="1" id="KW-0732">Signal</keyword>
<accession>A0A975C5Y4</accession>
<feature type="chain" id="PRO_5037478506" evidence="1">
    <location>
        <begin position="24"/>
        <end position="134"/>
    </location>
</feature>
<evidence type="ECO:0000313" key="3">
    <source>
        <dbReference type="Proteomes" id="UP000663918"/>
    </source>
</evidence>
<protein>
    <submittedName>
        <fullName evidence="2">Uncharacterized protein</fullName>
    </submittedName>
</protein>